<sequence>MAAAKATKTTKVVKKKKKKTAPSKVLVRINASYNNTLVNVTDYNGNTISASSCGAIGFKGSKKSTAYAATKAGEDASAKAIELGAQEAEVIVKGIGIGRQAAVKGVRSAGLKITSLADFTPIPHGGCKPRRAPKN</sequence>
<dbReference type="PIRSF" id="PIRSF002131">
    <property type="entry name" value="Ribosomal_S11"/>
    <property type="match status" value="1"/>
</dbReference>
<evidence type="ECO:0000256" key="3">
    <source>
        <dbReference type="ARBA" id="ARBA00023274"/>
    </source>
</evidence>
<evidence type="ECO:0000256" key="2">
    <source>
        <dbReference type="ARBA" id="ARBA00022980"/>
    </source>
</evidence>
<evidence type="ECO:0000256" key="4">
    <source>
        <dbReference type="HAMAP-Rule" id="MF_01310"/>
    </source>
</evidence>
<gene>
    <name evidence="4 5" type="primary">rpsK</name>
    <name evidence="5" type="ORF">KC669_02125</name>
</gene>
<proteinExistence type="inferred from homology"/>
<dbReference type="GO" id="GO:0006412">
    <property type="term" value="P:translation"/>
    <property type="evidence" value="ECO:0007669"/>
    <property type="project" value="UniProtKB-UniRule"/>
</dbReference>
<dbReference type="EMBL" id="JAGQLF010000018">
    <property type="protein sequence ID" value="MCA9386810.1"/>
    <property type="molecule type" value="Genomic_DNA"/>
</dbReference>
<keyword evidence="4" id="KW-0699">rRNA-binding</keyword>
<protein>
    <recommendedName>
        <fullName evidence="4">Small ribosomal subunit protein uS11</fullName>
    </recommendedName>
</protein>
<comment type="subunit">
    <text evidence="4">Part of the 30S ribosomal subunit. Interacts with proteins S7 and S18. Binds to IF-3.</text>
</comment>
<reference evidence="5" key="1">
    <citation type="submission" date="2020-04" db="EMBL/GenBank/DDBJ databases">
        <authorList>
            <person name="Zhang T."/>
        </authorList>
    </citation>
    <scope>NUCLEOTIDE SEQUENCE</scope>
    <source>
        <strain evidence="5">HKST-UBA09</strain>
    </source>
</reference>
<dbReference type="PANTHER" id="PTHR11759">
    <property type="entry name" value="40S RIBOSOMAL PROTEIN S14/30S RIBOSOMAL PROTEIN S11"/>
    <property type="match status" value="1"/>
</dbReference>
<keyword evidence="4" id="KW-0694">RNA-binding</keyword>
<dbReference type="InterPro" id="IPR001971">
    <property type="entry name" value="Ribosomal_uS11"/>
</dbReference>
<dbReference type="GO" id="GO:0019843">
    <property type="term" value="F:rRNA binding"/>
    <property type="evidence" value="ECO:0007669"/>
    <property type="project" value="UniProtKB-UniRule"/>
</dbReference>
<dbReference type="HAMAP" id="MF_01310">
    <property type="entry name" value="Ribosomal_uS11"/>
    <property type="match status" value="1"/>
</dbReference>
<dbReference type="NCBIfam" id="NF003698">
    <property type="entry name" value="PRK05309.1"/>
    <property type="match status" value="1"/>
</dbReference>
<dbReference type="GO" id="GO:0003735">
    <property type="term" value="F:structural constituent of ribosome"/>
    <property type="evidence" value="ECO:0007669"/>
    <property type="project" value="InterPro"/>
</dbReference>
<keyword evidence="2 4" id="KW-0689">Ribosomal protein</keyword>
<comment type="similarity">
    <text evidence="1 4">Belongs to the universal ribosomal protein uS11 family.</text>
</comment>
<comment type="caution">
    <text evidence="5">The sequence shown here is derived from an EMBL/GenBank/DDBJ whole genome shotgun (WGS) entry which is preliminary data.</text>
</comment>
<evidence type="ECO:0000313" key="6">
    <source>
        <dbReference type="Proteomes" id="UP000714915"/>
    </source>
</evidence>
<name>A0A955L9V7_9BACT</name>
<dbReference type="Pfam" id="PF00411">
    <property type="entry name" value="Ribosomal_S11"/>
    <property type="match status" value="1"/>
</dbReference>
<dbReference type="SUPFAM" id="SSF53137">
    <property type="entry name" value="Translational machinery components"/>
    <property type="match status" value="1"/>
</dbReference>
<comment type="function">
    <text evidence="4">Located on the platform of the 30S subunit, it bridges several disparate RNA helices of the 16S rRNA. Forms part of the Shine-Dalgarno cleft in the 70S ribosome.</text>
</comment>
<dbReference type="Proteomes" id="UP000714915">
    <property type="component" value="Unassembled WGS sequence"/>
</dbReference>
<dbReference type="AlphaFoldDB" id="A0A955L9V7"/>
<evidence type="ECO:0000256" key="1">
    <source>
        <dbReference type="ARBA" id="ARBA00006194"/>
    </source>
</evidence>
<dbReference type="Gene3D" id="3.30.420.80">
    <property type="entry name" value="Ribosomal protein S11"/>
    <property type="match status" value="1"/>
</dbReference>
<accession>A0A955L9V7</accession>
<reference evidence="5" key="2">
    <citation type="journal article" date="2021" name="Microbiome">
        <title>Successional dynamics and alternative stable states in a saline activated sludge microbial community over 9 years.</title>
        <authorList>
            <person name="Wang Y."/>
            <person name="Ye J."/>
            <person name="Ju F."/>
            <person name="Liu L."/>
            <person name="Boyd J.A."/>
            <person name="Deng Y."/>
            <person name="Parks D.H."/>
            <person name="Jiang X."/>
            <person name="Yin X."/>
            <person name="Woodcroft B.J."/>
            <person name="Tyson G.W."/>
            <person name="Hugenholtz P."/>
            <person name="Polz M.F."/>
            <person name="Zhang T."/>
        </authorList>
    </citation>
    <scope>NUCLEOTIDE SEQUENCE</scope>
    <source>
        <strain evidence="5">HKST-UBA09</strain>
    </source>
</reference>
<organism evidence="5 6">
    <name type="scientific">Candidatus Dojkabacteria bacterium</name>
    <dbReference type="NCBI Taxonomy" id="2099670"/>
    <lineage>
        <taxon>Bacteria</taxon>
        <taxon>Candidatus Dojkabacteria</taxon>
    </lineage>
</organism>
<dbReference type="GO" id="GO:0005840">
    <property type="term" value="C:ribosome"/>
    <property type="evidence" value="ECO:0007669"/>
    <property type="project" value="UniProtKB-KW"/>
</dbReference>
<keyword evidence="3 4" id="KW-0687">Ribonucleoprotein</keyword>
<evidence type="ECO:0000313" key="5">
    <source>
        <dbReference type="EMBL" id="MCA9386810.1"/>
    </source>
</evidence>
<dbReference type="InterPro" id="IPR036967">
    <property type="entry name" value="Ribosomal_uS11_sf"/>
</dbReference>
<dbReference type="GO" id="GO:1990904">
    <property type="term" value="C:ribonucleoprotein complex"/>
    <property type="evidence" value="ECO:0007669"/>
    <property type="project" value="UniProtKB-KW"/>
</dbReference>